<organism evidence="2 3">
    <name type="scientific">Pacificitalea manganoxidans</name>
    <dbReference type="NCBI Taxonomy" id="1411902"/>
    <lineage>
        <taxon>Bacteria</taxon>
        <taxon>Pseudomonadati</taxon>
        <taxon>Pseudomonadota</taxon>
        <taxon>Alphaproteobacteria</taxon>
        <taxon>Rhodobacterales</taxon>
        <taxon>Paracoccaceae</taxon>
        <taxon>Pacificitalea</taxon>
    </lineage>
</organism>
<dbReference type="InterPro" id="IPR002575">
    <property type="entry name" value="Aminoglycoside_PTrfase"/>
</dbReference>
<dbReference type="Gene3D" id="3.90.1200.10">
    <property type="match status" value="1"/>
</dbReference>
<gene>
    <name evidence="2" type="ORF">CBW24_00610</name>
</gene>
<keyword evidence="3" id="KW-1185">Reference proteome</keyword>
<dbReference type="EMBL" id="CP021404">
    <property type="protein sequence ID" value="ATI40657.1"/>
    <property type="molecule type" value="Genomic_DNA"/>
</dbReference>
<feature type="domain" description="Aminoglycoside phosphotransferase" evidence="1">
    <location>
        <begin position="71"/>
        <end position="274"/>
    </location>
</feature>
<dbReference type="SUPFAM" id="SSF56112">
    <property type="entry name" value="Protein kinase-like (PK-like)"/>
    <property type="match status" value="1"/>
</dbReference>
<evidence type="ECO:0000313" key="2">
    <source>
        <dbReference type="EMBL" id="ATI40657.1"/>
    </source>
</evidence>
<dbReference type="InterPro" id="IPR011009">
    <property type="entry name" value="Kinase-like_dom_sf"/>
</dbReference>
<proteinExistence type="predicted"/>
<name>A0A291LVH6_9RHOB</name>
<evidence type="ECO:0000259" key="1">
    <source>
        <dbReference type="Pfam" id="PF01636"/>
    </source>
</evidence>
<dbReference type="Pfam" id="PF01636">
    <property type="entry name" value="APH"/>
    <property type="match status" value="1"/>
</dbReference>
<protein>
    <recommendedName>
        <fullName evidence="1">Aminoglycoside phosphotransferase domain-containing protein</fullName>
    </recommendedName>
</protein>
<accession>A0A291LVH6</accession>
<evidence type="ECO:0000313" key="3">
    <source>
        <dbReference type="Proteomes" id="UP000219050"/>
    </source>
</evidence>
<sequence>MLAVWSPAAYPYEMTREDSSLTAAAMSRWPDLAGAIGLPDPAGWQPEILSLRDDDRVSRIVLRMARPYCDPLVLKHEERPRDAARSEARIRDYTARQSLFSARAAPGVHLPAILAASPDNQTCVMEMFEGLQLTQRLDLIGADTAARRERLAQAGAWLGAFHRAGDMAERPFWPKPARARLDRVRDGLRAGLREVAWRGRFLTTLRQLRALDQDVRGEQVTTVDLHGDLHLRNLLVGAQGIAGIDMSPARHGTAALDVARLLVDIACRHGVDTPKGALLPDEDMSAFLNAYALPMSRPVLDFLCRVRLLTDWANLPAAREARSLAEQRRLEGVMEVQKRLFT</sequence>
<reference evidence="2 3" key="1">
    <citation type="submission" date="2017-05" db="EMBL/GenBank/DDBJ databases">
        <title>Comparative genomic and metabolic analysis of manganese-oxidizing mechanisms in Celeribater manganoxidans DY25T: its adaption to the environment of polymetallic nodule.</title>
        <authorList>
            <person name="Wang X."/>
        </authorList>
    </citation>
    <scope>NUCLEOTIDE SEQUENCE [LARGE SCALE GENOMIC DNA]</scope>
    <source>
        <strain evidence="2 3">DY25</strain>
    </source>
</reference>
<dbReference type="AlphaFoldDB" id="A0A291LVH6"/>
<dbReference type="Proteomes" id="UP000219050">
    <property type="component" value="Chromosome"/>
</dbReference>
<dbReference type="KEGG" id="cmag:CBW24_00610"/>